<feature type="signal peptide" evidence="2">
    <location>
        <begin position="1"/>
        <end position="15"/>
    </location>
</feature>
<reference evidence="3 4" key="1">
    <citation type="submission" date="2020-04" db="EMBL/GenBank/DDBJ databases">
        <authorList>
            <person name="Alioto T."/>
            <person name="Alioto T."/>
            <person name="Gomez Garrido J."/>
        </authorList>
    </citation>
    <scope>NUCLEOTIDE SEQUENCE [LARGE SCALE GENOMIC DNA]</scope>
</reference>
<keyword evidence="1" id="KW-1133">Transmembrane helix</keyword>
<feature type="transmembrane region" description="Helical" evidence="1">
    <location>
        <begin position="173"/>
        <end position="198"/>
    </location>
</feature>
<evidence type="ECO:0000313" key="3">
    <source>
        <dbReference type="EMBL" id="CAB3367747.1"/>
    </source>
</evidence>
<keyword evidence="4" id="KW-1185">Reference proteome</keyword>
<accession>A0A8S1CEJ7</accession>
<evidence type="ECO:0000256" key="1">
    <source>
        <dbReference type="SAM" id="Phobius"/>
    </source>
</evidence>
<gene>
    <name evidence="3" type="ORF">CLODIP_2_CD11790</name>
</gene>
<dbReference type="OrthoDB" id="6631139at2759"/>
<dbReference type="GO" id="GO:0016020">
    <property type="term" value="C:membrane"/>
    <property type="evidence" value="ECO:0007669"/>
    <property type="project" value="TreeGrafter"/>
</dbReference>
<sequence>MRIVILSLLAGAAFALQPQMPADVASNEIQRQMSGDNLLSDIMNQCFQSLNLESMTCMRVRVLMYMNQLMGHNQARQPQFHPHMLERKDNGPLPDAVPRDEAADEKLDQMIATSVARYAKSHVFQVQLPETLFQGVQLTFNPSTFDLDYKFPATTARMSKGMAEARGILKKKLLLPVLLLLKLKMKALMPILVLISSIKAVKALVISKIALLVVVGFVFMQLCKKLGGGGMMPPAMMPAMPEMTPAPPSAGYGAPPMPYNAPSAPQNSYGPAETSWEPTAAASSNSYSRVYDAHQLAYKSYYNPQGDATVQPQQTSSSSATPTHLLKLSSKSRVQVTEEKDNLCLPTILSA</sequence>
<keyword evidence="1" id="KW-0472">Membrane</keyword>
<dbReference type="Proteomes" id="UP000494165">
    <property type="component" value="Unassembled WGS sequence"/>
</dbReference>
<dbReference type="AlphaFoldDB" id="A0A8S1CEJ7"/>
<name>A0A8S1CEJ7_9INSE</name>
<dbReference type="EMBL" id="CADEPI010000033">
    <property type="protein sequence ID" value="CAB3367747.1"/>
    <property type="molecule type" value="Genomic_DNA"/>
</dbReference>
<feature type="transmembrane region" description="Helical" evidence="1">
    <location>
        <begin position="204"/>
        <end position="223"/>
    </location>
</feature>
<organism evidence="3 4">
    <name type="scientific">Cloeon dipterum</name>
    <dbReference type="NCBI Taxonomy" id="197152"/>
    <lineage>
        <taxon>Eukaryota</taxon>
        <taxon>Metazoa</taxon>
        <taxon>Ecdysozoa</taxon>
        <taxon>Arthropoda</taxon>
        <taxon>Hexapoda</taxon>
        <taxon>Insecta</taxon>
        <taxon>Pterygota</taxon>
        <taxon>Palaeoptera</taxon>
        <taxon>Ephemeroptera</taxon>
        <taxon>Pisciforma</taxon>
        <taxon>Baetidae</taxon>
        <taxon>Cloeon</taxon>
    </lineage>
</organism>
<evidence type="ECO:0000256" key="2">
    <source>
        <dbReference type="SAM" id="SignalP"/>
    </source>
</evidence>
<protein>
    <submittedName>
        <fullName evidence="3">Uncharacterized protein</fullName>
    </submittedName>
</protein>
<dbReference type="InterPro" id="IPR012464">
    <property type="entry name" value="DUF1676"/>
</dbReference>
<keyword evidence="2" id="KW-0732">Signal</keyword>
<proteinExistence type="predicted"/>
<comment type="caution">
    <text evidence="3">The sequence shown here is derived from an EMBL/GenBank/DDBJ whole genome shotgun (WGS) entry which is preliminary data.</text>
</comment>
<dbReference type="PANTHER" id="PTHR21879:SF2">
    <property type="entry name" value="OSIRIS 20"/>
    <property type="match status" value="1"/>
</dbReference>
<dbReference type="PANTHER" id="PTHR21879">
    <property type="entry name" value="FI03362P-RELATED-RELATED"/>
    <property type="match status" value="1"/>
</dbReference>
<dbReference type="Pfam" id="PF07898">
    <property type="entry name" value="DUF1676"/>
    <property type="match status" value="1"/>
</dbReference>
<evidence type="ECO:0000313" key="4">
    <source>
        <dbReference type="Proteomes" id="UP000494165"/>
    </source>
</evidence>
<keyword evidence="1" id="KW-0812">Transmembrane</keyword>
<feature type="chain" id="PRO_5035926246" evidence="2">
    <location>
        <begin position="16"/>
        <end position="351"/>
    </location>
</feature>